<organism evidence="2 3">
    <name type="scientific">Flagellimonas flava</name>
    <dbReference type="NCBI Taxonomy" id="570519"/>
    <lineage>
        <taxon>Bacteria</taxon>
        <taxon>Pseudomonadati</taxon>
        <taxon>Bacteroidota</taxon>
        <taxon>Flavobacteriia</taxon>
        <taxon>Flavobacteriales</taxon>
        <taxon>Flavobacteriaceae</taxon>
        <taxon>Flagellimonas</taxon>
    </lineage>
</organism>
<dbReference type="STRING" id="570519.SAMN04488116_0634"/>
<dbReference type="InterPro" id="IPR009061">
    <property type="entry name" value="DNA-bd_dom_put_sf"/>
</dbReference>
<evidence type="ECO:0000313" key="2">
    <source>
        <dbReference type="EMBL" id="SHG26343.1"/>
    </source>
</evidence>
<dbReference type="RefSeq" id="WP_073177113.1">
    <property type="nucleotide sequence ID" value="NZ_FQWL01000001.1"/>
</dbReference>
<dbReference type="GO" id="GO:0003677">
    <property type="term" value="F:DNA binding"/>
    <property type="evidence" value="ECO:0007669"/>
    <property type="project" value="InterPro"/>
</dbReference>
<accession>A0A1M5IEV3</accession>
<dbReference type="EMBL" id="FQWL01000001">
    <property type="protein sequence ID" value="SHG26343.1"/>
    <property type="molecule type" value="Genomic_DNA"/>
</dbReference>
<sequence length="90" mass="10341">MENPFITIENRLAGIEVLLGKIYTKSIEEEDSYLSVKETAKFLNVSEQSVHNYIREGKIPAKKVGRPYLILKSDLLNELGEVKSLKYQRL</sequence>
<evidence type="ECO:0000259" key="1">
    <source>
        <dbReference type="Pfam" id="PF12728"/>
    </source>
</evidence>
<gene>
    <name evidence="2" type="ORF">SAMN04488116_0634</name>
</gene>
<dbReference type="SUPFAM" id="SSF46955">
    <property type="entry name" value="Putative DNA-binding domain"/>
    <property type="match status" value="1"/>
</dbReference>
<evidence type="ECO:0000313" key="3">
    <source>
        <dbReference type="Proteomes" id="UP000184532"/>
    </source>
</evidence>
<dbReference type="NCBIfam" id="TIGR01764">
    <property type="entry name" value="excise"/>
    <property type="match status" value="1"/>
</dbReference>
<feature type="domain" description="Helix-turn-helix" evidence="1">
    <location>
        <begin position="33"/>
        <end position="76"/>
    </location>
</feature>
<keyword evidence="3" id="KW-1185">Reference proteome</keyword>
<protein>
    <submittedName>
        <fullName evidence="2">DNA binding domain-containing protein, excisionase family</fullName>
    </submittedName>
</protein>
<dbReference type="InterPro" id="IPR041657">
    <property type="entry name" value="HTH_17"/>
</dbReference>
<dbReference type="Pfam" id="PF12728">
    <property type="entry name" value="HTH_17"/>
    <property type="match status" value="1"/>
</dbReference>
<dbReference type="Proteomes" id="UP000184532">
    <property type="component" value="Unassembled WGS sequence"/>
</dbReference>
<dbReference type="InterPro" id="IPR010093">
    <property type="entry name" value="SinI_DNA-bd"/>
</dbReference>
<name>A0A1M5IEV3_9FLAO</name>
<dbReference type="AlphaFoldDB" id="A0A1M5IEV3"/>
<proteinExistence type="predicted"/>
<reference evidence="3" key="1">
    <citation type="submission" date="2016-11" db="EMBL/GenBank/DDBJ databases">
        <authorList>
            <person name="Varghese N."/>
            <person name="Submissions S."/>
        </authorList>
    </citation>
    <scope>NUCLEOTIDE SEQUENCE [LARGE SCALE GENOMIC DNA]</scope>
    <source>
        <strain evidence="3">DSM 22638</strain>
    </source>
</reference>